<comment type="caution">
    <text evidence="8">Lacks conserved residue(s) required for the propagation of feature annotation.</text>
</comment>
<keyword evidence="2" id="KW-0547">Nucleotide-binding</keyword>
<dbReference type="Pfam" id="PF00063">
    <property type="entry name" value="Myosin_head"/>
    <property type="match status" value="2"/>
</dbReference>
<gene>
    <name evidence="9" type="ORF">LSAA_530</name>
</gene>
<evidence type="ECO:0000256" key="5">
    <source>
        <dbReference type="ARBA" id="ARBA00023123"/>
    </source>
</evidence>
<evidence type="ECO:0000256" key="3">
    <source>
        <dbReference type="ARBA" id="ARBA00022840"/>
    </source>
</evidence>
<evidence type="ECO:0000256" key="6">
    <source>
        <dbReference type="ARBA" id="ARBA00023175"/>
    </source>
</evidence>
<evidence type="ECO:0000313" key="10">
    <source>
        <dbReference type="Proteomes" id="UP000675881"/>
    </source>
</evidence>
<dbReference type="Gene3D" id="1.20.120.720">
    <property type="entry name" value="Myosin VI head, motor domain, U50 subdomain"/>
    <property type="match status" value="1"/>
</dbReference>
<dbReference type="Gene3D" id="3.40.850.10">
    <property type="entry name" value="Kinesin motor domain"/>
    <property type="match status" value="1"/>
</dbReference>
<evidence type="ECO:0000313" key="9">
    <source>
        <dbReference type="EMBL" id="CAF2753654.1"/>
    </source>
</evidence>
<dbReference type="GO" id="GO:0005737">
    <property type="term" value="C:cytoplasm"/>
    <property type="evidence" value="ECO:0007669"/>
    <property type="project" value="TreeGrafter"/>
</dbReference>
<keyword evidence="7 8" id="KW-0009">Actin-binding</keyword>
<keyword evidence="4" id="KW-0175">Coiled coil</keyword>
<dbReference type="AlphaFoldDB" id="A0A7R8CAQ8"/>
<dbReference type="Gene3D" id="1.10.10.820">
    <property type="match status" value="1"/>
</dbReference>
<dbReference type="GO" id="GO:0016459">
    <property type="term" value="C:myosin complex"/>
    <property type="evidence" value="ECO:0007669"/>
    <property type="project" value="UniProtKB-KW"/>
</dbReference>
<dbReference type="InterPro" id="IPR036961">
    <property type="entry name" value="Kinesin_motor_dom_sf"/>
</dbReference>
<dbReference type="PANTHER" id="PTHR13140:SF857">
    <property type="entry name" value="MYOSIN-11"/>
    <property type="match status" value="1"/>
</dbReference>
<dbReference type="GO" id="GO:0007015">
    <property type="term" value="P:actin filament organization"/>
    <property type="evidence" value="ECO:0007669"/>
    <property type="project" value="TreeGrafter"/>
</dbReference>
<dbReference type="PANTHER" id="PTHR13140">
    <property type="entry name" value="MYOSIN"/>
    <property type="match status" value="1"/>
</dbReference>
<dbReference type="OrthoDB" id="10254995at2759"/>
<accession>A0A7R8CAQ8</accession>
<dbReference type="Proteomes" id="UP000675881">
    <property type="component" value="Chromosome 1"/>
</dbReference>
<keyword evidence="6" id="KW-0505">Motor protein</keyword>
<dbReference type="GO" id="GO:0000146">
    <property type="term" value="F:microfilament motor activity"/>
    <property type="evidence" value="ECO:0007669"/>
    <property type="project" value="TreeGrafter"/>
</dbReference>
<evidence type="ECO:0000256" key="1">
    <source>
        <dbReference type="ARBA" id="ARBA00008314"/>
    </source>
</evidence>
<keyword evidence="5 8" id="KW-0518">Myosin</keyword>
<dbReference type="InterPro" id="IPR008989">
    <property type="entry name" value="Myosin_S1_N"/>
</dbReference>
<evidence type="ECO:0000256" key="7">
    <source>
        <dbReference type="ARBA" id="ARBA00023203"/>
    </source>
</evidence>
<name>A0A7R8CAQ8_LEPSM</name>
<keyword evidence="10" id="KW-1185">Reference proteome</keyword>
<dbReference type="SUPFAM" id="SSF52540">
    <property type="entry name" value="P-loop containing nucleoside triphosphate hydrolases"/>
    <property type="match status" value="1"/>
</dbReference>
<comment type="similarity">
    <text evidence="1 8">Belongs to the TRAFAC class myosin-kinesin ATPase superfamily. Myosin family.</text>
</comment>
<proteinExistence type="inferred from homology"/>
<dbReference type="GO" id="GO:0051015">
    <property type="term" value="F:actin filament binding"/>
    <property type="evidence" value="ECO:0007669"/>
    <property type="project" value="InterPro"/>
</dbReference>
<dbReference type="GO" id="GO:0016020">
    <property type="term" value="C:membrane"/>
    <property type="evidence" value="ECO:0007669"/>
    <property type="project" value="TreeGrafter"/>
</dbReference>
<evidence type="ECO:0000256" key="8">
    <source>
        <dbReference type="PROSITE-ProRule" id="PRU00782"/>
    </source>
</evidence>
<sequence length="213" mass="24165">MNLRKLIMPGHIKLGSSNEPDPDPLPYLVVSNEMKRQDMAKPYDPKKSVWVPTDNGQGFVEGLLDSETGGKSIVMVGHEKKTFKPDQVGQVNPPKFEKCEDMANLTYLNDASVFNNLKTRFQAKLIYTYSGLFCVVVNPYKSYVSQGKVKVESIDDNEELEYTFSAFDIIGFSERETWECFMLTAAVMSMGEMKFKQKGRDDQAEPDGFDIRQ</sequence>
<dbReference type="InterPro" id="IPR027417">
    <property type="entry name" value="P-loop_NTPase"/>
</dbReference>
<reference evidence="9" key="1">
    <citation type="submission" date="2021-02" db="EMBL/GenBank/DDBJ databases">
        <authorList>
            <person name="Bekaert M."/>
        </authorList>
    </citation>
    <scope>NUCLEOTIDE SEQUENCE</scope>
    <source>
        <strain evidence="9">IoA-00</strain>
    </source>
</reference>
<dbReference type="PROSITE" id="PS51456">
    <property type="entry name" value="MYOSIN_MOTOR"/>
    <property type="match status" value="1"/>
</dbReference>
<protein>
    <submittedName>
        <fullName evidence="9">MYH6_7</fullName>
    </submittedName>
</protein>
<evidence type="ECO:0000256" key="2">
    <source>
        <dbReference type="ARBA" id="ARBA00022741"/>
    </source>
</evidence>
<dbReference type="EMBL" id="HG994580">
    <property type="protein sequence ID" value="CAF2753654.1"/>
    <property type="molecule type" value="Genomic_DNA"/>
</dbReference>
<dbReference type="InterPro" id="IPR001609">
    <property type="entry name" value="Myosin_head_motor_dom-like"/>
</dbReference>
<keyword evidence="3" id="KW-0067">ATP-binding</keyword>
<dbReference type="GO" id="GO:0005524">
    <property type="term" value="F:ATP binding"/>
    <property type="evidence" value="ECO:0007669"/>
    <property type="project" value="UniProtKB-KW"/>
</dbReference>
<evidence type="ECO:0000256" key="4">
    <source>
        <dbReference type="ARBA" id="ARBA00023054"/>
    </source>
</evidence>
<organism evidence="9 10">
    <name type="scientific">Lepeophtheirus salmonis</name>
    <name type="common">Salmon louse</name>
    <name type="synonym">Caligus salmonis</name>
    <dbReference type="NCBI Taxonomy" id="72036"/>
    <lineage>
        <taxon>Eukaryota</taxon>
        <taxon>Metazoa</taxon>
        <taxon>Ecdysozoa</taxon>
        <taxon>Arthropoda</taxon>
        <taxon>Crustacea</taxon>
        <taxon>Multicrustacea</taxon>
        <taxon>Hexanauplia</taxon>
        <taxon>Copepoda</taxon>
        <taxon>Siphonostomatoida</taxon>
        <taxon>Caligidae</taxon>
        <taxon>Lepeophtheirus</taxon>
    </lineage>
</organism>
<dbReference type="Gene3D" id="2.30.30.360">
    <property type="entry name" value="Myosin S1 fragment, N-terminal"/>
    <property type="match status" value="1"/>
</dbReference>